<dbReference type="PANTHER" id="PTHR30328">
    <property type="entry name" value="TRANSCRIPTIONAL REPRESSOR"/>
    <property type="match status" value="1"/>
</dbReference>
<keyword evidence="5" id="KW-1185">Reference proteome</keyword>
<gene>
    <name evidence="4" type="ORF">DJ568_16350</name>
</gene>
<dbReference type="AlphaFoldDB" id="A0A367GK08"/>
<keyword evidence="1 2" id="KW-0238">DNA-binding</keyword>
<evidence type="ECO:0000313" key="5">
    <source>
        <dbReference type="Proteomes" id="UP000253209"/>
    </source>
</evidence>
<proteinExistence type="predicted"/>
<organism evidence="4 5">
    <name type="scientific">Mucilaginibacter hurinus</name>
    <dbReference type="NCBI Taxonomy" id="2201324"/>
    <lineage>
        <taxon>Bacteria</taxon>
        <taxon>Pseudomonadati</taxon>
        <taxon>Bacteroidota</taxon>
        <taxon>Sphingobacteriia</taxon>
        <taxon>Sphingobacteriales</taxon>
        <taxon>Sphingobacteriaceae</taxon>
        <taxon>Mucilaginibacter</taxon>
    </lineage>
</organism>
<dbReference type="SUPFAM" id="SSF46689">
    <property type="entry name" value="Homeodomain-like"/>
    <property type="match status" value="1"/>
</dbReference>
<dbReference type="Gene3D" id="1.10.357.10">
    <property type="entry name" value="Tetracycline Repressor, domain 2"/>
    <property type="match status" value="1"/>
</dbReference>
<dbReference type="InterPro" id="IPR036271">
    <property type="entry name" value="Tet_transcr_reg_TetR-rel_C_sf"/>
</dbReference>
<dbReference type="GO" id="GO:0003677">
    <property type="term" value="F:DNA binding"/>
    <property type="evidence" value="ECO:0007669"/>
    <property type="project" value="UniProtKB-UniRule"/>
</dbReference>
<dbReference type="Proteomes" id="UP000253209">
    <property type="component" value="Unassembled WGS sequence"/>
</dbReference>
<evidence type="ECO:0000256" key="1">
    <source>
        <dbReference type="ARBA" id="ARBA00023125"/>
    </source>
</evidence>
<comment type="caution">
    <text evidence="4">The sequence shown here is derived from an EMBL/GenBank/DDBJ whole genome shotgun (WGS) entry which is preliminary data.</text>
</comment>
<protein>
    <recommendedName>
        <fullName evidence="3">HTH tetR-type domain-containing protein</fullName>
    </recommendedName>
</protein>
<accession>A0A367GK08</accession>
<dbReference type="PROSITE" id="PS50977">
    <property type="entry name" value="HTH_TETR_2"/>
    <property type="match status" value="1"/>
</dbReference>
<feature type="domain" description="HTH tetR-type" evidence="3">
    <location>
        <begin position="6"/>
        <end position="66"/>
    </location>
</feature>
<dbReference type="RefSeq" id="WP_114006377.1">
    <property type="nucleotide sequence ID" value="NZ_QGDC01000010.1"/>
</dbReference>
<dbReference type="OrthoDB" id="9789566at2"/>
<evidence type="ECO:0000313" key="4">
    <source>
        <dbReference type="EMBL" id="RCH53807.1"/>
    </source>
</evidence>
<dbReference type="PANTHER" id="PTHR30328:SF54">
    <property type="entry name" value="HTH-TYPE TRANSCRIPTIONAL REPRESSOR SCO4008"/>
    <property type="match status" value="1"/>
</dbReference>
<feature type="DNA-binding region" description="H-T-H motif" evidence="2">
    <location>
        <begin position="29"/>
        <end position="48"/>
    </location>
</feature>
<dbReference type="SUPFAM" id="SSF48498">
    <property type="entry name" value="Tetracyclin repressor-like, C-terminal domain"/>
    <property type="match status" value="1"/>
</dbReference>
<dbReference type="InterPro" id="IPR009057">
    <property type="entry name" value="Homeodomain-like_sf"/>
</dbReference>
<dbReference type="InterPro" id="IPR050109">
    <property type="entry name" value="HTH-type_TetR-like_transc_reg"/>
</dbReference>
<reference evidence="4 5" key="1">
    <citation type="submission" date="2018-05" db="EMBL/GenBank/DDBJ databases">
        <title>Mucilaginibacter hurinus sp. nov., isolated from briquette warehouse soil.</title>
        <authorList>
            <person name="Choi L."/>
        </authorList>
    </citation>
    <scope>NUCLEOTIDE SEQUENCE [LARGE SCALE GENOMIC DNA]</scope>
    <source>
        <strain evidence="4 5">ZR32</strain>
    </source>
</reference>
<dbReference type="Pfam" id="PF00440">
    <property type="entry name" value="TetR_N"/>
    <property type="match status" value="1"/>
</dbReference>
<dbReference type="InterPro" id="IPR023772">
    <property type="entry name" value="DNA-bd_HTH_TetR-type_CS"/>
</dbReference>
<dbReference type="EMBL" id="QGDC01000010">
    <property type="protein sequence ID" value="RCH53807.1"/>
    <property type="molecule type" value="Genomic_DNA"/>
</dbReference>
<name>A0A367GK08_9SPHI</name>
<evidence type="ECO:0000259" key="3">
    <source>
        <dbReference type="PROSITE" id="PS50977"/>
    </source>
</evidence>
<dbReference type="InterPro" id="IPR001647">
    <property type="entry name" value="HTH_TetR"/>
</dbReference>
<dbReference type="PROSITE" id="PS01081">
    <property type="entry name" value="HTH_TETR_1"/>
    <property type="match status" value="1"/>
</dbReference>
<evidence type="ECO:0000256" key="2">
    <source>
        <dbReference type="PROSITE-ProRule" id="PRU00335"/>
    </source>
</evidence>
<dbReference type="PRINTS" id="PR00455">
    <property type="entry name" value="HTHTETR"/>
</dbReference>
<dbReference type="InterPro" id="IPR041474">
    <property type="entry name" value="NicS_C"/>
</dbReference>
<sequence>MTKDKIDKKHHILDVAEKVFSDVGYDAASTRLISGEAGVNMAMLSYYFGSKDGLFLAVIERKIEMFHSLLQDIGNDSSMSAMDKLEKCIDSFINKVTVNNCFAKLINREIMGNRGELTDKISGMLIVNALEFKKIIQEGVASGEFRKDVDIEMIITTIFGTKNYITNTPQVASKLLGNNVNDAKFMEDELKPRIKTYIKQLLKFYLLNND</sequence>
<dbReference type="Pfam" id="PF17938">
    <property type="entry name" value="TetR_C_29"/>
    <property type="match status" value="1"/>
</dbReference>